<evidence type="ECO:0000256" key="8">
    <source>
        <dbReference type="ARBA" id="ARBA00022859"/>
    </source>
</evidence>
<dbReference type="Proteomes" id="UP001488838">
    <property type="component" value="Unassembled WGS sequence"/>
</dbReference>
<dbReference type="InterPro" id="IPR050111">
    <property type="entry name" value="C-type_lectin/snaclec_domain"/>
</dbReference>
<dbReference type="InterPro" id="IPR018378">
    <property type="entry name" value="C-type_lectin_CS"/>
</dbReference>
<keyword evidence="14" id="KW-0325">Glycoprotein</keyword>
<keyword evidence="13" id="KW-1015">Disulfide bond</keyword>
<dbReference type="InterPro" id="IPR033989">
    <property type="entry name" value="CD209-like_CTLD"/>
</dbReference>
<dbReference type="GO" id="GO:0030246">
    <property type="term" value="F:carbohydrate binding"/>
    <property type="evidence" value="ECO:0007669"/>
    <property type="project" value="UniProtKB-KW"/>
</dbReference>
<evidence type="ECO:0000256" key="6">
    <source>
        <dbReference type="ARBA" id="ARBA00022734"/>
    </source>
</evidence>
<gene>
    <name evidence="17" type="ORF">U0070_012028</name>
</gene>
<keyword evidence="11" id="KW-1064">Adaptive immunity</keyword>
<keyword evidence="10 15" id="KW-1133">Transmembrane helix</keyword>
<comment type="caution">
    <text evidence="17">The sequence shown here is derived from an EMBL/GenBank/DDBJ whole genome shotgun (WGS) entry which is preliminary data.</text>
</comment>
<dbReference type="FunFam" id="3.10.100.10:FF:000024">
    <property type="entry name" value="C-type lectin domain family 4 member A"/>
    <property type="match status" value="1"/>
</dbReference>
<evidence type="ECO:0000256" key="1">
    <source>
        <dbReference type="ARBA" id="ARBA00004401"/>
    </source>
</evidence>
<dbReference type="GO" id="GO:0002250">
    <property type="term" value="P:adaptive immune response"/>
    <property type="evidence" value="ECO:0007669"/>
    <property type="project" value="UniProtKB-KW"/>
</dbReference>
<evidence type="ECO:0000256" key="5">
    <source>
        <dbReference type="ARBA" id="ARBA00022723"/>
    </source>
</evidence>
<keyword evidence="7" id="KW-0106">Calcium</keyword>
<evidence type="ECO:0000256" key="3">
    <source>
        <dbReference type="ARBA" id="ARBA00022588"/>
    </source>
</evidence>
<evidence type="ECO:0000256" key="9">
    <source>
        <dbReference type="ARBA" id="ARBA00022968"/>
    </source>
</evidence>
<evidence type="ECO:0000256" key="12">
    <source>
        <dbReference type="ARBA" id="ARBA00023136"/>
    </source>
</evidence>
<dbReference type="CDD" id="cd03590">
    <property type="entry name" value="CLECT_DC-SIGN_like"/>
    <property type="match status" value="1"/>
</dbReference>
<dbReference type="InterPro" id="IPR016187">
    <property type="entry name" value="CTDL_fold"/>
</dbReference>
<proteinExistence type="predicted"/>
<keyword evidence="3" id="KW-0399">Innate immunity</keyword>
<dbReference type="Gene3D" id="3.10.100.10">
    <property type="entry name" value="Mannose-Binding Protein A, subunit A"/>
    <property type="match status" value="1"/>
</dbReference>
<feature type="domain" description="C-type lectin" evidence="16">
    <location>
        <begin position="114"/>
        <end position="229"/>
    </location>
</feature>
<comment type="subcellular location">
    <subcellularLocation>
        <location evidence="1">Cell membrane</location>
        <topology evidence="1">Single-pass type II membrane protein</topology>
    </subcellularLocation>
</comment>
<dbReference type="SUPFAM" id="SSF56436">
    <property type="entry name" value="C-type lectin-like"/>
    <property type="match status" value="1"/>
</dbReference>
<keyword evidence="18" id="KW-1185">Reference proteome</keyword>
<keyword evidence="6" id="KW-0430">Lectin</keyword>
<dbReference type="GO" id="GO:0005886">
    <property type="term" value="C:plasma membrane"/>
    <property type="evidence" value="ECO:0007669"/>
    <property type="project" value="UniProtKB-SubCell"/>
</dbReference>
<dbReference type="GO" id="GO:0045087">
    <property type="term" value="P:innate immune response"/>
    <property type="evidence" value="ECO:0007669"/>
    <property type="project" value="UniProtKB-KW"/>
</dbReference>
<keyword evidence="9" id="KW-0735">Signal-anchor</keyword>
<dbReference type="PROSITE" id="PS50041">
    <property type="entry name" value="C_TYPE_LECTIN_2"/>
    <property type="match status" value="1"/>
</dbReference>
<organism evidence="17 18">
    <name type="scientific">Myodes glareolus</name>
    <name type="common">Bank vole</name>
    <name type="synonym">Clethrionomys glareolus</name>
    <dbReference type="NCBI Taxonomy" id="447135"/>
    <lineage>
        <taxon>Eukaryota</taxon>
        <taxon>Metazoa</taxon>
        <taxon>Chordata</taxon>
        <taxon>Craniata</taxon>
        <taxon>Vertebrata</taxon>
        <taxon>Euteleostomi</taxon>
        <taxon>Mammalia</taxon>
        <taxon>Eutheria</taxon>
        <taxon>Euarchontoglires</taxon>
        <taxon>Glires</taxon>
        <taxon>Rodentia</taxon>
        <taxon>Myomorpha</taxon>
        <taxon>Muroidea</taxon>
        <taxon>Cricetidae</taxon>
        <taxon>Arvicolinae</taxon>
        <taxon>Myodes</taxon>
    </lineage>
</organism>
<dbReference type="InterPro" id="IPR001304">
    <property type="entry name" value="C-type_lectin-like"/>
</dbReference>
<dbReference type="Pfam" id="PF00059">
    <property type="entry name" value="Lectin_C"/>
    <property type="match status" value="1"/>
</dbReference>
<keyword evidence="4 15" id="KW-0812">Transmembrane</keyword>
<evidence type="ECO:0000256" key="7">
    <source>
        <dbReference type="ARBA" id="ARBA00022837"/>
    </source>
</evidence>
<evidence type="ECO:0000256" key="4">
    <source>
        <dbReference type="ARBA" id="ARBA00022692"/>
    </source>
</evidence>
<protein>
    <recommendedName>
        <fullName evidence="16">C-type lectin domain-containing protein</fullName>
    </recommendedName>
</protein>
<evidence type="ECO:0000256" key="14">
    <source>
        <dbReference type="ARBA" id="ARBA00023180"/>
    </source>
</evidence>
<evidence type="ECO:0000256" key="2">
    <source>
        <dbReference type="ARBA" id="ARBA00022475"/>
    </source>
</evidence>
<evidence type="ECO:0000256" key="13">
    <source>
        <dbReference type="ARBA" id="ARBA00023157"/>
    </source>
</evidence>
<keyword evidence="12 15" id="KW-0472">Membrane</keyword>
<evidence type="ECO:0000313" key="17">
    <source>
        <dbReference type="EMBL" id="KAK7799937.1"/>
    </source>
</evidence>
<dbReference type="InterPro" id="IPR016186">
    <property type="entry name" value="C-type_lectin-like/link_sf"/>
</dbReference>
<sequence length="235" mass="27061">MASEITYAEVRFKNESNSSGPYSDSATAPKAKPTLHLSKPGFPSLLFTSLMALFLLLAISFLVAFIFYFQKYSQLLEEKKAIKDLTHTELNCKNNPSHVEDKVWSCCPKDWKPFSSHCYFISTDSTSWSKSQEKCSSKGAHLMVIRSREEQDFITKILSRDASYFIGLSDSGHRQWQWVDQTPYNKSATFWHPGEPSSDREQCVILSHPYSKWGWNDIPCSDKQRLICQMKKIYL</sequence>
<evidence type="ECO:0000256" key="11">
    <source>
        <dbReference type="ARBA" id="ARBA00023130"/>
    </source>
</evidence>
<keyword evidence="5" id="KW-0479">Metal-binding</keyword>
<evidence type="ECO:0000259" key="16">
    <source>
        <dbReference type="PROSITE" id="PS50041"/>
    </source>
</evidence>
<keyword evidence="8" id="KW-0391">Immunity</keyword>
<dbReference type="SMART" id="SM00034">
    <property type="entry name" value="CLECT"/>
    <property type="match status" value="1"/>
</dbReference>
<dbReference type="PANTHER" id="PTHR22803">
    <property type="entry name" value="MANNOSE, PHOSPHOLIPASE, LECTIN RECEPTOR RELATED"/>
    <property type="match status" value="1"/>
</dbReference>
<evidence type="ECO:0000313" key="18">
    <source>
        <dbReference type="Proteomes" id="UP001488838"/>
    </source>
</evidence>
<reference evidence="17 18" key="1">
    <citation type="journal article" date="2023" name="bioRxiv">
        <title>Conserved and derived expression patterns and positive selection on dental genes reveal complex evolutionary context of ever-growing rodent molars.</title>
        <authorList>
            <person name="Calamari Z.T."/>
            <person name="Song A."/>
            <person name="Cohen E."/>
            <person name="Akter M."/>
            <person name="Roy R.D."/>
            <person name="Hallikas O."/>
            <person name="Christensen M.M."/>
            <person name="Li P."/>
            <person name="Marangoni P."/>
            <person name="Jernvall J."/>
            <person name="Klein O.D."/>
        </authorList>
    </citation>
    <scope>NUCLEOTIDE SEQUENCE [LARGE SCALE GENOMIC DNA]</scope>
    <source>
        <strain evidence="17">V071</strain>
    </source>
</reference>
<feature type="transmembrane region" description="Helical" evidence="15">
    <location>
        <begin position="45"/>
        <end position="69"/>
    </location>
</feature>
<evidence type="ECO:0000256" key="15">
    <source>
        <dbReference type="SAM" id="Phobius"/>
    </source>
</evidence>
<dbReference type="AlphaFoldDB" id="A0AAW0HAT4"/>
<dbReference type="PROSITE" id="PS00615">
    <property type="entry name" value="C_TYPE_LECTIN_1"/>
    <property type="match status" value="1"/>
</dbReference>
<dbReference type="GO" id="GO:0046872">
    <property type="term" value="F:metal ion binding"/>
    <property type="evidence" value="ECO:0007669"/>
    <property type="project" value="UniProtKB-KW"/>
</dbReference>
<keyword evidence="2" id="KW-1003">Cell membrane</keyword>
<accession>A0AAW0HAT4</accession>
<dbReference type="EMBL" id="JBBHLL010000583">
    <property type="protein sequence ID" value="KAK7799937.1"/>
    <property type="molecule type" value="Genomic_DNA"/>
</dbReference>
<name>A0AAW0HAT4_MYOGA</name>
<evidence type="ECO:0000256" key="10">
    <source>
        <dbReference type="ARBA" id="ARBA00022989"/>
    </source>
</evidence>